<dbReference type="PROSITE" id="PS50857">
    <property type="entry name" value="COX2_CUA"/>
    <property type="match status" value="1"/>
</dbReference>
<comment type="similarity">
    <text evidence="2">Belongs to the cytochrome c oxidase subunit 2 family.</text>
</comment>
<organism evidence="10 11">
    <name type="scientific">Granulicella mallensis</name>
    <dbReference type="NCBI Taxonomy" id="940614"/>
    <lineage>
        <taxon>Bacteria</taxon>
        <taxon>Pseudomonadati</taxon>
        <taxon>Acidobacteriota</taxon>
        <taxon>Terriglobia</taxon>
        <taxon>Terriglobales</taxon>
        <taxon>Acidobacteriaceae</taxon>
        <taxon>Granulicella</taxon>
    </lineage>
</organism>
<protein>
    <submittedName>
        <fullName evidence="10">Cytochrome c oxidase subunit 2</fullName>
    </submittedName>
</protein>
<feature type="transmembrane region" description="Helical" evidence="8">
    <location>
        <begin position="35"/>
        <end position="55"/>
    </location>
</feature>
<comment type="caution">
    <text evidence="10">The sequence shown here is derived from an EMBL/GenBank/DDBJ whole genome shotgun (WGS) entry which is preliminary data.</text>
</comment>
<dbReference type="GO" id="GO:0004129">
    <property type="term" value="F:cytochrome-c oxidase activity"/>
    <property type="evidence" value="ECO:0007669"/>
    <property type="project" value="InterPro"/>
</dbReference>
<dbReference type="CDD" id="cd13919">
    <property type="entry name" value="CuRO_HCO_II_like_5"/>
    <property type="match status" value="1"/>
</dbReference>
<evidence type="ECO:0000313" key="11">
    <source>
        <dbReference type="Proteomes" id="UP000584867"/>
    </source>
</evidence>
<comment type="subcellular location">
    <subcellularLocation>
        <location evidence="1">Membrane</location>
    </subcellularLocation>
</comment>
<evidence type="ECO:0000313" key="10">
    <source>
        <dbReference type="EMBL" id="MBB5065735.1"/>
    </source>
</evidence>
<evidence type="ECO:0000256" key="5">
    <source>
        <dbReference type="ARBA" id="ARBA00022982"/>
    </source>
</evidence>
<keyword evidence="6" id="KW-0186">Copper</keyword>
<evidence type="ECO:0000259" key="9">
    <source>
        <dbReference type="PROSITE" id="PS50857"/>
    </source>
</evidence>
<sequence>MHSAQAIATGQRFWRLPVDASAHGPALDTHLLLNLWIALALLALAHLILLAGLAFRRRASRPVHTLLLEYLPLAALTLLFAFLAARAQQLWAAQRYTGASLTAMQVEVTGMQFAWYFRYPGADAAFGETKPTLVAPGEGNPLGLDPADRHGADDLVTSQLVLPAGREVDLALHAQDVIHGFSVPEMRLKQNAVPGQTAHIHFTPTQPGSYAILCTQLCGLGHYRMQATMLVLPPAAFDTWLQAHEAAAGKRGQP</sequence>
<dbReference type="GO" id="GO:0042773">
    <property type="term" value="P:ATP synthesis coupled electron transport"/>
    <property type="evidence" value="ECO:0007669"/>
    <property type="project" value="TreeGrafter"/>
</dbReference>
<reference evidence="10 11" key="1">
    <citation type="submission" date="2020-08" db="EMBL/GenBank/DDBJ databases">
        <title>Genomic Encyclopedia of Type Strains, Phase IV (KMG-V): Genome sequencing to study the core and pangenomes of soil and plant-associated prokaryotes.</title>
        <authorList>
            <person name="Whitman W."/>
        </authorList>
    </citation>
    <scope>NUCLEOTIDE SEQUENCE [LARGE SCALE GENOMIC DNA]</scope>
    <source>
        <strain evidence="10 11">X5P3</strain>
    </source>
</reference>
<keyword evidence="7 8" id="KW-0472">Membrane</keyword>
<gene>
    <name evidence="10" type="ORF">HDF15_004105</name>
</gene>
<dbReference type="SUPFAM" id="SSF49503">
    <property type="entry name" value="Cupredoxins"/>
    <property type="match status" value="1"/>
</dbReference>
<dbReference type="PROSITE" id="PS00078">
    <property type="entry name" value="COX2"/>
    <property type="match status" value="1"/>
</dbReference>
<dbReference type="InterPro" id="IPR008972">
    <property type="entry name" value="Cupredoxin"/>
</dbReference>
<evidence type="ECO:0000256" key="1">
    <source>
        <dbReference type="ARBA" id="ARBA00004370"/>
    </source>
</evidence>
<keyword evidence="5" id="KW-0249">Electron transport</keyword>
<keyword evidence="8" id="KW-1133">Transmembrane helix</keyword>
<dbReference type="RefSeq" id="WP_184258688.1">
    <property type="nucleotide sequence ID" value="NZ_JACHIO010000019.1"/>
</dbReference>
<keyword evidence="4" id="KW-0479">Metal-binding</keyword>
<keyword evidence="8" id="KW-0812">Transmembrane</keyword>
<evidence type="ECO:0000256" key="7">
    <source>
        <dbReference type="ARBA" id="ARBA00023136"/>
    </source>
</evidence>
<proteinExistence type="inferred from homology"/>
<evidence type="ECO:0000256" key="2">
    <source>
        <dbReference type="ARBA" id="ARBA00007866"/>
    </source>
</evidence>
<dbReference type="EMBL" id="JACHIO010000019">
    <property type="protein sequence ID" value="MBB5065735.1"/>
    <property type="molecule type" value="Genomic_DNA"/>
</dbReference>
<dbReference type="InterPro" id="IPR001505">
    <property type="entry name" value="Copper_CuA"/>
</dbReference>
<dbReference type="InterPro" id="IPR002429">
    <property type="entry name" value="CcO_II-like_C"/>
</dbReference>
<dbReference type="GO" id="GO:0005507">
    <property type="term" value="F:copper ion binding"/>
    <property type="evidence" value="ECO:0007669"/>
    <property type="project" value="InterPro"/>
</dbReference>
<accession>A0A7W8ECL0</accession>
<name>A0A7W8ECL0_9BACT</name>
<dbReference type="Pfam" id="PF00116">
    <property type="entry name" value="COX2"/>
    <property type="match status" value="1"/>
</dbReference>
<dbReference type="InterPro" id="IPR045187">
    <property type="entry name" value="CcO_II"/>
</dbReference>
<dbReference type="Gene3D" id="2.60.40.420">
    <property type="entry name" value="Cupredoxins - blue copper proteins"/>
    <property type="match status" value="1"/>
</dbReference>
<feature type="domain" description="Cytochrome oxidase subunit II copper A binding" evidence="9">
    <location>
        <begin position="101"/>
        <end position="243"/>
    </location>
</feature>
<dbReference type="PANTHER" id="PTHR22888:SF9">
    <property type="entry name" value="CYTOCHROME C OXIDASE SUBUNIT 2"/>
    <property type="match status" value="1"/>
</dbReference>
<keyword evidence="3" id="KW-0813">Transport</keyword>
<evidence type="ECO:0000256" key="8">
    <source>
        <dbReference type="SAM" id="Phobius"/>
    </source>
</evidence>
<evidence type="ECO:0000256" key="6">
    <source>
        <dbReference type="ARBA" id="ARBA00023008"/>
    </source>
</evidence>
<dbReference type="PRINTS" id="PR01166">
    <property type="entry name" value="CYCOXIDASEII"/>
</dbReference>
<evidence type="ECO:0000256" key="4">
    <source>
        <dbReference type="ARBA" id="ARBA00022723"/>
    </source>
</evidence>
<dbReference type="AlphaFoldDB" id="A0A7W8ECL0"/>
<evidence type="ECO:0000256" key="3">
    <source>
        <dbReference type="ARBA" id="ARBA00022448"/>
    </source>
</evidence>
<dbReference type="Proteomes" id="UP000584867">
    <property type="component" value="Unassembled WGS sequence"/>
</dbReference>
<dbReference type="PANTHER" id="PTHR22888">
    <property type="entry name" value="CYTOCHROME C OXIDASE, SUBUNIT II"/>
    <property type="match status" value="1"/>
</dbReference>
<dbReference type="GO" id="GO:0016020">
    <property type="term" value="C:membrane"/>
    <property type="evidence" value="ECO:0007669"/>
    <property type="project" value="UniProtKB-SubCell"/>
</dbReference>
<feature type="transmembrane region" description="Helical" evidence="8">
    <location>
        <begin position="67"/>
        <end position="85"/>
    </location>
</feature>